<dbReference type="SUPFAM" id="SSF51126">
    <property type="entry name" value="Pectin lyase-like"/>
    <property type="match status" value="1"/>
</dbReference>
<sequence>MTQIERTDRLSLRIKLVWLLGLITLTGSSVLWGCNPNTIQDETVPDIVVRVLTSTAIQEAIDAAPATGARIILPPGDYNATARVNLTSKNNITIDGQGKANWVGSSSVPNLFALLGTCRNIRLTGINFSTTAGPGSYQYGLICAFEQSFIDGYEIDHCTFTSPNAPINLISFVPYSPINESGNGRGAMQRNINIHDCVGKDGGRAFCELNSHVHADNKTTAYFENFRFSHNTVTNMGTKDRAFGPALSLSGIGNNIQVDSNDITDTQYCGLEFVSNRNVSSTNNHFTGVQNDFSAYSISQAGANKTSGVTLSNNRGTVKGRAYILHDVDSFSVTDDSFITDKKVELIRASNGSLRGLTLTVTNDVNAMLVDESQAVAVTNSSIRLTQSTNAASVVTIPGNSQRIVIQNNTLARSTKATGEFVQSVPSSGNTIGPNIEQTH</sequence>
<dbReference type="Gene3D" id="2.160.20.10">
    <property type="entry name" value="Single-stranded right-handed beta-helix, Pectin lyase-like"/>
    <property type="match status" value="1"/>
</dbReference>
<protein>
    <recommendedName>
        <fullName evidence="4">Right handed beta helix domain-containing protein</fullName>
    </recommendedName>
</protein>
<proteinExistence type="predicted"/>
<comment type="caution">
    <text evidence="2">The sequence shown here is derived from an EMBL/GenBank/DDBJ whole genome shotgun (WGS) entry which is preliminary data.</text>
</comment>
<name>A0A927AZ33_9BACT</name>
<keyword evidence="3" id="KW-1185">Reference proteome</keyword>
<organism evidence="2 3">
    <name type="scientific">Spirosoma validum</name>
    <dbReference type="NCBI Taxonomy" id="2771355"/>
    <lineage>
        <taxon>Bacteria</taxon>
        <taxon>Pseudomonadati</taxon>
        <taxon>Bacteroidota</taxon>
        <taxon>Cytophagia</taxon>
        <taxon>Cytophagales</taxon>
        <taxon>Cytophagaceae</taxon>
        <taxon>Spirosoma</taxon>
    </lineage>
</organism>
<evidence type="ECO:0000313" key="2">
    <source>
        <dbReference type="EMBL" id="MBD2752297.1"/>
    </source>
</evidence>
<gene>
    <name evidence="2" type="ORF">IC230_05295</name>
</gene>
<dbReference type="EMBL" id="JACXAA010000002">
    <property type="protein sequence ID" value="MBD2752297.1"/>
    <property type="molecule type" value="Genomic_DNA"/>
</dbReference>
<dbReference type="AlphaFoldDB" id="A0A927AZ33"/>
<evidence type="ECO:0000313" key="3">
    <source>
        <dbReference type="Proteomes" id="UP000653797"/>
    </source>
</evidence>
<feature type="region of interest" description="Disordered" evidence="1">
    <location>
        <begin position="420"/>
        <end position="440"/>
    </location>
</feature>
<evidence type="ECO:0008006" key="4">
    <source>
        <dbReference type="Google" id="ProtNLM"/>
    </source>
</evidence>
<evidence type="ECO:0000256" key="1">
    <source>
        <dbReference type="SAM" id="MobiDB-lite"/>
    </source>
</evidence>
<accession>A0A927AZ33</accession>
<dbReference type="RefSeq" id="WP_191037947.1">
    <property type="nucleotide sequence ID" value="NZ_JACXAA010000002.1"/>
</dbReference>
<dbReference type="InterPro" id="IPR012334">
    <property type="entry name" value="Pectin_lyas_fold"/>
</dbReference>
<dbReference type="Proteomes" id="UP000653797">
    <property type="component" value="Unassembled WGS sequence"/>
</dbReference>
<dbReference type="InterPro" id="IPR011050">
    <property type="entry name" value="Pectin_lyase_fold/virulence"/>
</dbReference>
<feature type="compositionally biased region" description="Polar residues" evidence="1">
    <location>
        <begin position="424"/>
        <end position="440"/>
    </location>
</feature>
<reference evidence="2" key="1">
    <citation type="submission" date="2020-09" db="EMBL/GenBank/DDBJ databases">
        <authorList>
            <person name="Kim M.K."/>
        </authorList>
    </citation>
    <scope>NUCLEOTIDE SEQUENCE</scope>
    <source>
        <strain evidence="2">BT704</strain>
    </source>
</reference>